<sequence length="532" mass="62822">MTHHLQMLCMNSLYDYVEYITDVKYSNKGFQIRLQQSANILAFEPTFKNFRDILIGLTDLIVEAVTDIPRLETKLYLDWGNEAVLKPLIPAELIDVCKNRIKDVLDEQRIGPELRVHDFDEFLPLINGQGDEFVNDFVSSDHNFDDYVEQILKYKALHERIPFATEHVVRMEMYDMNRLELIKALEHLAEYLKDALIHHCIKHYQQMCTTIGEDYQVLSERVLAVPQDTAGLMALKKFVNEVETKTLPSMEDRLRSVMTYILFLADHTIFTPVEMKVNNNAFQWYLHMPKVMEEHRQLVKIKTEEYQSLLTVKIKKFQDDLEMYAKMVEELQNNGNIKELAKYHRKATKLDERLLQAIETIARFNEEEASFGFNLSYYPLRQQVHDKLAPYKKLYDNATDFLNKCDLWMKSKVGTYDPKEVESDTGTFYKNISQLEKVFSEKPATQELVITIKERIEEFKEHMPIIQTLGNPGMKERHWEKVSEIVGFPIKLDAELTLEKIIDYSWMNMSKSSKLFRERRPKRTIWRRTSVR</sequence>
<feature type="domain" description="Dynein heavy chain linker" evidence="2">
    <location>
        <begin position="382"/>
        <end position="510"/>
    </location>
</feature>
<accession>A0A653CBY6</accession>
<dbReference type="OrthoDB" id="447173at2759"/>
<dbReference type="Pfam" id="PF08393">
    <property type="entry name" value="DHC_N2"/>
    <property type="match status" value="1"/>
</dbReference>
<dbReference type="InterPro" id="IPR026983">
    <property type="entry name" value="DHC"/>
</dbReference>
<dbReference type="PANTHER" id="PTHR22878">
    <property type="entry name" value="DYNEIN HEAVY CHAIN 6, AXONEMAL-LIKE-RELATED"/>
    <property type="match status" value="1"/>
</dbReference>
<gene>
    <name evidence="3" type="ORF">CALMAC_LOCUS7874</name>
</gene>
<dbReference type="PANTHER" id="PTHR22878:SF66">
    <property type="entry name" value="DYNEIN AXONEMAL HEAVY CHAIN 7"/>
    <property type="match status" value="1"/>
</dbReference>
<protein>
    <recommendedName>
        <fullName evidence="2">Dynein heavy chain linker domain-containing protein</fullName>
    </recommendedName>
</protein>
<reference evidence="3 4" key="1">
    <citation type="submission" date="2019-01" db="EMBL/GenBank/DDBJ databases">
        <authorList>
            <person name="Sayadi A."/>
        </authorList>
    </citation>
    <scope>NUCLEOTIDE SEQUENCE [LARGE SCALE GENOMIC DNA]</scope>
</reference>
<organism evidence="3 4">
    <name type="scientific">Callosobruchus maculatus</name>
    <name type="common">Southern cowpea weevil</name>
    <name type="synonym">Pulse bruchid</name>
    <dbReference type="NCBI Taxonomy" id="64391"/>
    <lineage>
        <taxon>Eukaryota</taxon>
        <taxon>Metazoa</taxon>
        <taxon>Ecdysozoa</taxon>
        <taxon>Arthropoda</taxon>
        <taxon>Hexapoda</taxon>
        <taxon>Insecta</taxon>
        <taxon>Pterygota</taxon>
        <taxon>Neoptera</taxon>
        <taxon>Endopterygota</taxon>
        <taxon>Coleoptera</taxon>
        <taxon>Polyphaga</taxon>
        <taxon>Cucujiformia</taxon>
        <taxon>Chrysomeloidea</taxon>
        <taxon>Chrysomelidae</taxon>
        <taxon>Bruchinae</taxon>
        <taxon>Bruchini</taxon>
        <taxon>Callosobruchus</taxon>
    </lineage>
</organism>
<dbReference type="GO" id="GO:0051959">
    <property type="term" value="F:dynein light intermediate chain binding"/>
    <property type="evidence" value="ECO:0007669"/>
    <property type="project" value="InterPro"/>
</dbReference>
<proteinExistence type="predicted"/>
<evidence type="ECO:0000313" key="3">
    <source>
        <dbReference type="EMBL" id="VEN45415.1"/>
    </source>
</evidence>
<name>A0A653CBY6_CALMS</name>
<dbReference type="AlphaFoldDB" id="A0A653CBY6"/>
<keyword evidence="1" id="KW-0175">Coiled coil</keyword>
<dbReference type="Proteomes" id="UP000410492">
    <property type="component" value="Unassembled WGS sequence"/>
</dbReference>
<dbReference type="EMBL" id="CAACVG010007435">
    <property type="protein sequence ID" value="VEN45415.1"/>
    <property type="molecule type" value="Genomic_DNA"/>
</dbReference>
<keyword evidence="4" id="KW-1185">Reference proteome</keyword>
<evidence type="ECO:0000313" key="4">
    <source>
        <dbReference type="Proteomes" id="UP000410492"/>
    </source>
</evidence>
<evidence type="ECO:0000259" key="2">
    <source>
        <dbReference type="Pfam" id="PF08393"/>
    </source>
</evidence>
<dbReference type="GO" id="GO:0030286">
    <property type="term" value="C:dynein complex"/>
    <property type="evidence" value="ECO:0007669"/>
    <property type="project" value="InterPro"/>
</dbReference>
<dbReference type="InterPro" id="IPR013602">
    <property type="entry name" value="Dynein_heavy_linker"/>
</dbReference>
<dbReference type="GO" id="GO:0007018">
    <property type="term" value="P:microtubule-based movement"/>
    <property type="evidence" value="ECO:0007669"/>
    <property type="project" value="InterPro"/>
</dbReference>
<feature type="coiled-coil region" evidence="1">
    <location>
        <begin position="314"/>
        <end position="367"/>
    </location>
</feature>
<evidence type="ECO:0000256" key="1">
    <source>
        <dbReference type="SAM" id="Coils"/>
    </source>
</evidence>
<dbReference type="GO" id="GO:0045505">
    <property type="term" value="F:dynein intermediate chain binding"/>
    <property type="evidence" value="ECO:0007669"/>
    <property type="project" value="InterPro"/>
</dbReference>